<evidence type="ECO:0000313" key="3">
    <source>
        <dbReference type="EMBL" id="UFP93052.1"/>
    </source>
</evidence>
<dbReference type="SMART" id="SM00554">
    <property type="entry name" value="FAS1"/>
    <property type="match status" value="1"/>
</dbReference>
<evidence type="ECO:0000256" key="1">
    <source>
        <dbReference type="SAM" id="SignalP"/>
    </source>
</evidence>
<sequence length="167" mass="17206">MLRKSLLSVALGLPVLLGAFAPAAFAGDIVDTAVKAGDFKTLVTALQATGLDKTLKTKGPFTVFAPTDEAFKKLPPGTLDALLKDKAKLTKILTYHVVSGKVLSSALKPGSVKTVEGAPVKVQLEGGKVEVNEAYVTKADIAADNGVIHVIDSVLLPPEGGAMKGSN</sequence>
<dbReference type="PROSITE" id="PS50213">
    <property type="entry name" value="FAS1"/>
    <property type="match status" value="1"/>
</dbReference>
<dbReference type="RefSeq" id="WP_230840058.1">
    <property type="nucleotide sequence ID" value="NZ_CP063845.1"/>
</dbReference>
<evidence type="ECO:0000259" key="2">
    <source>
        <dbReference type="PROSITE" id="PS50213"/>
    </source>
</evidence>
<dbReference type="SUPFAM" id="SSF82153">
    <property type="entry name" value="FAS1 domain"/>
    <property type="match status" value="1"/>
</dbReference>
<gene>
    <name evidence="3" type="ORF">ISF26_14680</name>
</gene>
<dbReference type="PANTHER" id="PTHR10900:SF77">
    <property type="entry name" value="FI19380P1"/>
    <property type="match status" value="1"/>
</dbReference>
<evidence type="ECO:0000313" key="4">
    <source>
        <dbReference type="Proteomes" id="UP001054846"/>
    </source>
</evidence>
<keyword evidence="4" id="KW-1185">Reference proteome</keyword>
<name>A0ABY3PHA5_9CYAN</name>
<dbReference type="Pfam" id="PF02469">
    <property type="entry name" value="Fasciclin"/>
    <property type="match status" value="1"/>
</dbReference>
<organism evidence="3 4">
    <name type="scientific">Gloeobacter morelensis MG652769</name>
    <dbReference type="NCBI Taxonomy" id="2781736"/>
    <lineage>
        <taxon>Bacteria</taxon>
        <taxon>Bacillati</taxon>
        <taxon>Cyanobacteriota</taxon>
        <taxon>Cyanophyceae</taxon>
        <taxon>Gloeobacterales</taxon>
        <taxon>Gloeobacteraceae</taxon>
        <taxon>Gloeobacter</taxon>
        <taxon>Gloeobacter morelensis</taxon>
    </lineage>
</organism>
<dbReference type="Proteomes" id="UP001054846">
    <property type="component" value="Chromosome"/>
</dbReference>
<protein>
    <submittedName>
        <fullName evidence="3">Fasciclin domain-containing protein</fullName>
    </submittedName>
</protein>
<dbReference type="InterPro" id="IPR000782">
    <property type="entry name" value="FAS1_domain"/>
</dbReference>
<accession>A0ABY3PHA5</accession>
<dbReference type="InterPro" id="IPR036378">
    <property type="entry name" value="FAS1_dom_sf"/>
</dbReference>
<dbReference type="EMBL" id="CP063845">
    <property type="protein sequence ID" value="UFP93052.1"/>
    <property type="molecule type" value="Genomic_DNA"/>
</dbReference>
<keyword evidence="1" id="KW-0732">Signal</keyword>
<dbReference type="PANTHER" id="PTHR10900">
    <property type="entry name" value="PERIOSTIN-RELATED"/>
    <property type="match status" value="1"/>
</dbReference>
<dbReference type="InterPro" id="IPR050904">
    <property type="entry name" value="Adhesion/Biosynth-related"/>
</dbReference>
<reference evidence="3 4" key="1">
    <citation type="journal article" date="2021" name="Genome Biol. Evol.">
        <title>Complete Genome Sequencing of a Novel Gloeobacter Species from a Waterfall Cave in Mexico.</title>
        <authorList>
            <person name="Saw J.H."/>
            <person name="Cardona T."/>
            <person name="Montejano G."/>
        </authorList>
    </citation>
    <scope>NUCLEOTIDE SEQUENCE [LARGE SCALE GENOMIC DNA]</scope>
    <source>
        <strain evidence="3">MG652769</strain>
    </source>
</reference>
<dbReference type="Gene3D" id="2.30.180.10">
    <property type="entry name" value="FAS1 domain"/>
    <property type="match status" value="1"/>
</dbReference>
<feature type="signal peptide" evidence="1">
    <location>
        <begin position="1"/>
        <end position="26"/>
    </location>
</feature>
<feature type="chain" id="PRO_5046879160" evidence="1">
    <location>
        <begin position="27"/>
        <end position="167"/>
    </location>
</feature>
<proteinExistence type="predicted"/>
<feature type="domain" description="FAS1" evidence="2">
    <location>
        <begin position="26"/>
        <end position="155"/>
    </location>
</feature>